<reference evidence="10 11" key="1">
    <citation type="journal article" date="2017" name="Gigascience">
        <title>Genome sequence of the small brown planthopper, Laodelphax striatellus.</title>
        <authorList>
            <person name="Zhu J."/>
            <person name="Jiang F."/>
            <person name="Wang X."/>
            <person name="Yang P."/>
            <person name="Bao Y."/>
            <person name="Zhao W."/>
            <person name="Wang W."/>
            <person name="Lu H."/>
            <person name="Wang Q."/>
            <person name="Cui N."/>
            <person name="Li J."/>
            <person name="Chen X."/>
            <person name="Luo L."/>
            <person name="Yu J."/>
            <person name="Kang L."/>
            <person name="Cui F."/>
        </authorList>
    </citation>
    <scope>NUCLEOTIDE SEQUENCE [LARGE SCALE GENOMIC DNA]</scope>
    <source>
        <strain evidence="10">Lst14</strain>
    </source>
</reference>
<evidence type="ECO:0008006" key="12">
    <source>
        <dbReference type="Google" id="ProtNLM"/>
    </source>
</evidence>
<dbReference type="InterPro" id="IPR002159">
    <property type="entry name" value="CD36_fam"/>
</dbReference>
<evidence type="ECO:0000256" key="5">
    <source>
        <dbReference type="ARBA" id="ARBA00022989"/>
    </source>
</evidence>
<gene>
    <name evidence="10" type="ORF">LSTR_LSTR000728</name>
</gene>
<evidence type="ECO:0000313" key="10">
    <source>
        <dbReference type="EMBL" id="RZF44776.1"/>
    </source>
</evidence>
<name>A0A482XFX8_LAOST</name>
<dbReference type="InParanoid" id="A0A482XFX8"/>
<evidence type="ECO:0000256" key="8">
    <source>
        <dbReference type="SAM" id="MobiDB-lite"/>
    </source>
</evidence>
<evidence type="ECO:0000256" key="7">
    <source>
        <dbReference type="ARBA" id="ARBA00023180"/>
    </source>
</evidence>
<keyword evidence="6 9" id="KW-0472">Membrane</keyword>
<comment type="subcellular location">
    <subcellularLocation>
        <location evidence="1">Cell membrane</location>
    </subcellularLocation>
</comment>
<dbReference type="EMBL" id="QKKF02010319">
    <property type="protein sequence ID" value="RZF44776.1"/>
    <property type="molecule type" value="Genomic_DNA"/>
</dbReference>
<keyword evidence="7" id="KW-0325">Glycoprotein</keyword>
<organism evidence="10 11">
    <name type="scientific">Laodelphax striatellus</name>
    <name type="common">Small brown planthopper</name>
    <name type="synonym">Delphax striatella</name>
    <dbReference type="NCBI Taxonomy" id="195883"/>
    <lineage>
        <taxon>Eukaryota</taxon>
        <taxon>Metazoa</taxon>
        <taxon>Ecdysozoa</taxon>
        <taxon>Arthropoda</taxon>
        <taxon>Hexapoda</taxon>
        <taxon>Insecta</taxon>
        <taxon>Pterygota</taxon>
        <taxon>Neoptera</taxon>
        <taxon>Paraneoptera</taxon>
        <taxon>Hemiptera</taxon>
        <taxon>Auchenorrhyncha</taxon>
        <taxon>Fulgoroidea</taxon>
        <taxon>Delphacidae</taxon>
        <taxon>Criomorphinae</taxon>
        <taxon>Laodelphax</taxon>
    </lineage>
</organism>
<sequence length="591" mass="66891">MATSPSNSSSCMSGKNAEKISLPDVEKRATLGSCASHPPPETFLSKMKQILCGDNKEKIKLKEGIQHHTPERKRSSNKKVGYSVCGVVVLFTLFCCSTTACIIMWFTDIYLSQILEQMTVHNGSLVYNSWKKPSLQPLICVYAFNYTNLEEFVFFRAGKMRVKETGPYCYRETLEKIHVSFQEGTVTYGNKRTHKFDPNFSRGKPDDVIYLPNPVIFTAVSHVKDSAYIFQLLIHAVVKFANSDIILKVKVQDFLFGYDDNLLRFATGSAKMLQKELPYDKFGILAIRAAETNNTITVQTGQHDLEHIDIVQAFNNKTVLDVWSGKECNRIDGSDGAFFSRKDLEERNTLYIFHEDVCRRLPLVFEKYVDFQGGVKAMRYHLSPTAYNTENTCYCKSNCPPRGVFDLSPCIHGIPLVMSFPHFLNGDPVLFKKITGLKPNQSLHDFFIDIQPKLGFTLGMISRLQMNLRVQKPPSDVLLRAFNNNMILPLVWVEVFADQMPDDIFRVIYHATFTVRNAQIALMYGTLISTIVLAICIVNSIWKLGKSREAIQSSAWSIPSTAAPVTTVKFPQHVKEPAPPKEIIVERLSEV</sequence>
<dbReference type="GO" id="GO:0005044">
    <property type="term" value="F:scavenger receptor activity"/>
    <property type="evidence" value="ECO:0007669"/>
    <property type="project" value="TreeGrafter"/>
</dbReference>
<dbReference type="Pfam" id="PF01130">
    <property type="entry name" value="CD36"/>
    <property type="match status" value="1"/>
</dbReference>
<feature type="transmembrane region" description="Helical" evidence="9">
    <location>
        <begin position="521"/>
        <end position="542"/>
    </location>
</feature>
<evidence type="ECO:0000256" key="9">
    <source>
        <dbReference type="SAM" id="Phobius"/>
    </source>
</evidence>
<feature type="compositionally biased region" description="Polar residues" evidence="8">
    <location>
        <begin position="1"/>
        <end position="13"/>
    </location>
</feature>
<evidence type="ECO:0000313" key="11">
    <source>
        <dbReference type="Proteomes" id="UP000291343"/>
    </source>
</evidence>
<dbReference type="GO" id="GO:0005737">
    <property type="term" value="C:cytoplasm"/>
    <property type="evidence" value="ECO:0007669"/>
    <property type="project" value="TreeGrafter"/>
</dbReference>
<dbReference type="PANTHER" id="PTHR11923:SF50">
    <property type="entry name" value="GH19047P"/>
    <property type="match status" value="1"/>
</dbReference>
<feature type="region of interest" description="Disordered" evidence="8">
    <location>
        <begin position="1"/>
        <end position="23"/>
    </location>
</feature>
<accession>A0A482XFX8</accession>
<keyword evidence="3" id="KW-1003">Cell membrane</keyword>
<protein>
    <recommendedName>
        <fullName evidence="12">Scavenger receptor class B member 1</fullName>
    </recommendedName>
</protein>
<evidence type="ECO:0000256" key="6">
    <source>
        <dbReference type="ARBA" id="ARBA00023136"/>
    </source>
</evidence>
<keyword evidence="4 9" id="KW-0812">Transmembrane</keyword>
<dbReference type="AlphaFoldDB" id="A0A482XFX8"/>
<proteinExistence type="inferred from homology"/>
<evidence type="ECO:0000256" key="2">
    <source>
        <dbReference type="ARBA" id="ARBA00010532"/>
    </source>
</evidence>
<dbReference type="OrthoDB" id="18585at2759"/>
<dbReference type="GO" id="GO:0005886">
    <property type="term" value="C:plasma membrane"/>
    <property type="evidence" value="ECO:0007669"/>
    <property type="project" value="UniProtKB-SubCell"/>
</dbReference>
<comment type="caution">
    <text evidence="10">The sequence shown here is derived from an EMBL/GenBank/DDBJ whole genome shotgun (WGS) entry which is preliminary data.</text>
</comment>
<dbReference type="SMR" id="A0A482XFX8"/>
<keyword evidence="11" id="KW-1185">Reference proteome</keyword>
<dbReference type="Proteomes" id="UP000291343">
    <property type="component" value="Unassembled WGS sequence"/>
</dbReference>
<dbReference type="PRINTS" id="PR01609">
    <property type="entry name" value="CD36FAMILY"/>
</dbReference>
<evidence type="ECO:0000256" key="3">
    <source>
        <dbReference type="ARBA" id="ARBA00022475"/>
    </source>
</evidence>
<dbReference type="PANTHER" id="PTHR11923">
    <property type="entry name" value="SCAVENGER RECEPTOR CLASS B TYPE-1 SR-B1"/>
    <property type="match status" value="1"/>
</dbReference>
<comment type="similarity">
    <text evidence="2">Belongs to the CD36 family.</text>
</comment>
<feature type="transmembrane region" description="Helical" evidence="9">
    <location>
        <begin position="80"/>
        <end position="106"/>
    </location>
</feature>
<keyword evidence="5 9" id="KW-1133">Transmembrane helix</keyword>
<evidence type="ECO:0000256" key="1">
    <source>
        <dbReference type="ARBA" id="ARBA00004236"/>
    </source>
</evidence>
<dbReference type="FunCoup" id="A0A482XFX8">
    <property type="interactions" value="99"/>
</dbReference>
<evidence type="ECO:0000256" key="4">
    <source>
        <dbReference type="ARBA" id="ARBA00022692"/>
    </source>
</evidence>